<evidence type="ECO:0000256" key="4">
    <source>
        <dbReference type="ARBA" id="ARBA00023136"/>
    </source>
</evidence>
<dbReference type="OrthoDB" id="4337053at2"/>
<gene>
    <name evidence="6" type="ORF">A4R43_10055</name>
</gene>
<dbReference type="RefSeq" id="WP_113692093.1">
    <property type="nucleotide sequence ID" value="NZ_CP015163.1"/>
</dbReference>
<keyword evidence="2 5" id="KW-0812">Transmembrane</keyword>
<keyword evidence="4 5" id="KW-0472">Membrane</keyword>
<evidence type="ECO:0000256" key="1">
    <source>
        <dbReference type="ARBA" id="ARBA00004141"/>
    </source>
</evidence>
<organism evidence="6 7">
    <name type="scientific">Amycolatopsis albispora</name>
    <dbReference type="NCBI Taxonomy" id="1804986"/>
    <lineage>
        <taxon>Bacteria</taxon>
        <taxon>Bacillati</taxon>
        <taxon>Actinomycetota</taxon>
        <taxon>Actinomycetes</taxon>
        <taxon>Pseudonocardiales</taxon>
        <taxon>Pseudonocardiaceae</taxon>
        <taxon>Amycolatopsis</taxon>
    </lineage>
</organism>
<protein>
    <recommendedName>
        <fullName evidence="8">Transmembrane invasion protein</fullName>
    </recommendedName>
</protein>
<evidence type="ECO:0008006" key="8">
    <source>
        <dbReference type="Google" id="ProtNLM"/>
    </source>
</evidence>
<dbReference type="AlphaFoldDB" id="A0A344L462"/>
<evidence type="ECO:0000256" key="2">
    <source>
        <dbReference type="ARBA" id="ARBA00022692"/>
    </source>
</evidence>
<evidence type="ECO:0000256" key="3">
    <source>
        <dbReference type="ARBA" id="ARBA00022989"/>
    </source>
</evidence>
<dbReference type="Pfam" id="PF13564">
    <property type="entry name" value="DoxX_2"/>
    <property type="match status" value="1"/>
</dbReference>
<proteinExistence type="predicted"/>
<sequence>MTVAFYLIIGLTIVLNAGIAIADYLRADFVLANSAAVEVPPSWLPMLATAKLAGALGLAAGLLGLRYLGIAAAAGLVLFFVGAVVAHLRVRVLRSLPVPAAFLGLATASLVLMLAH</sequence>
<evidence type="ECO:0000256" key="5">
    <source>
        <dbReference type="SAM" id="Phobius"/>
    </source>
</evidence>
<accession>A0A344L462</accession>
<comment type="subcellular location">
    <subcellularLocation>
        <location evidence="1">Membrane</location>
        <topology evidence="1">Multi-pass membrane protein</topology>
    </subcellularLocation>
</comment>
<keyword evidence="7" id="KW-1185">Reference proteome</keyword>
<evidence type="ECO:0000313" key="7">
    <source>
        <dbReference type="Proteomes" id="UP000250434"/>
    </source>
</evidence>
<evidence type="ECO:0000313" key="6">
    <source>
        <dbReference type="EMBL" id="AXB42836.1"/>
    </source>
</evidence>
<dbReference type="Proteomes" id="UP000250434">
    <property type="component" value="Chromosome"/>
</dbReference>
<dbReference type="GO" id="GO:0016020">
    <property type="term" value="C:membrane"/>
    <property type="evidence" value="ECO:0007669"/>
    <property type="project" value="UniProtKB-SubCell"/>
</dbReference>
<feature type="transmembrane region" description="Helical" evidence="5">
    <location>
        <begin position="70"/>
        <end position="90"/>
    </location>
</feature>
<name>A0A344L462_9PSEU</name>
<feature type="transmembrane region" description="Helical" evidence="5">
    <location>
        <begin position="96"/>
        <end position="115"/>
    </location>
</feature>
<dbReference type="InterPro" id="IPR032808">
    <property type="entry name" value="DoxX"/>
</dbReference>
<dbReference type="KEGG" id="aab:A4R43_10055"/>
<reference evidence="6 7" key="1">
    <citation type="submission" date="2016-04" db="EMBL/GenBank/DDBJ databases">
        <title>Complete genome sequence and analysis of deep-sea sediment isolate, Amycolatopsis sp. WP1.</title>
        <authorList>
            <person name="Wang H."/>
            <person name="Chen S."/>
            <person name="Wu Q."/>
        </authorList>
    </citation>
    <scope>NUCLEOTIDE SEQUENCE [LARGE SCALE GENOMIC DNA]</scope>
    <source>
        <strain evidence="6 7">WP1</strain>
    </source>
</reference>
<dbReference type="EMBL" id="CP015163">
    <property type="protein sequence ID" value="AXB42836.1"/>
    <property type="molecule type" value="Genomic_DNA"/>
</dbReference>
<keyword evidence="3 5" id="KW-1133">Transmembrane helix</keyword>